<sequence length="281" mass="31489">MPAPPRSIGIPNIQPNTDKAKGTVDAEKTFLIDALRLPDRALKPIFALLQSPTTVKFMFDGRMDYSALFHQHNVRLRRVIDLQLAHVHKRALRTQVQRLVGMRACATHNGVYIAGASGQVDHTTWLDRPLPAKNLSYASTDVLTICQLAFKVPLYTDVEADSMRYISIWSDAPPVEGDKYRSNVFLPLAIMDFKDGQSVAKCKSCKRALPLGCFSQPANSSNMQCFVCQAVDGKDFGESNQLGKSAQRVNGYEGQGMGNQSRFRMLDDYYEELMERQIFGY</sequence>
<dbReference type="Proteomes" id="UP000717328">
    <property type="component" value="Unassembled WGS sequence"/>
</dbReference>
<feature type="domain" description="3'-5' exonuclease" evidence="2">
    <location>
        <begin position="26"/>
        <end position="149"/>
    </location>
</feature>
<dbReference type="InterPro" id="IPR036397">
    <property type="entry name" value="RNaseH_sf"/>
</dbReference>
<reference evidence="3" key="2">
    <citation type="submission" date="2021-10" db="EMBL/GenBank/DDBJ databases">
        <title>Phylogenomics reveals ancestral predisposition of the termite-cultivated fungus Termitomyces towards a domesticated lifestyle.</title>
        <authorList>
            <person name="Auxier B."/>
            <person name="Grum-Grzhimaylo A."/>
            <person name="Cardenas M.E."/>
            <person name="Lodge J.D."/>
            <person name="Laessoe T."/>
            <person name="Pedersen O."/>
            <person name="Smith M.E."/>
            <person name="Kuyper T.W."/>
            <person name="Franco-Molano E.A."/>
            <person name="Baroni T.J."/>
            <person name="Aanen D.K."/>
        </authorList>
    </citation>
    <scope>NUCLEOTIDE SEQUENCE</scope>
    <source>
        <strain evidence="3">D49</strain>
    </source>
</reference>
<dbReference type="Pfam" id="PF01612">
    <property type="entry name" value="DNA_pol_A_exo1"/>
    <property type="match status" value="1"/>
</dbReference>
<evidence type="ECO:0000313" key="3">
    <source>
        <dbReference type="EMBL" id="KAG5652707.1"/>
    </source>
</evidence>
<dbReference type="GO" id="GO:0008408">
    <property type="term" value="F:3'-5' exonuclease activity"/>
    <property type="evidence" value="ECO:0007669"/>
    <property type="project" value="InterPro"/>
</dbReference>
<dbReference type="Gene3D" id="3.30.420.10">
    <property type="entry name" value="Ribonuclease H-like superfamily/Ribonuclease H"/>
    <property type="match status" value="1"/>
</dbReference>
<dbReference type="EMBL" id="JABCKI010000104">
    <property type="protein sequence ID" value="KAG5652707.1"/>
    <property type="molecule type" value="Genomic_DNA"/>
</dbReference>
<dbReference type="InterPro" id="IPR012337">
    <property type="entry name" value="RNaseH-like_sf"/>
</dbReference>
<comment type="caution">
    <text evidence="3">The sequence shown here is derived from an EMBL/GenBank/DDBJ whole genome shotgun (WGS) entry which is preliminary data.</text>
</comment>
<gene>
    <name evidence="3" type="ORF">H0H81_004020</name>
</gene>
<dbReference type="OrthoDB" id="26838at2759"/>
<evidence type="ECO:0000256" key="1">
    <source>
        <dbReference type="SAM" id="MobiDB-lite"/>
    </source>
</evidence>
<keyword evidence="4" id="KW-1185">Reference proteome</keyword>
<reference evidence="3" key="1">
    <citation type="submission" date="2021-02" db="EMBL/GenBank/DDBJ databases">
        <authorList>
            <person name="Nieuwenhuis M."/>
            <person name="Van De Peppel L.J.J."/>
        </authorList>
    </citation>
    <scope>NUCLEOTIDE SEQUENCE</scope>
    <source>
        <strain evidence="3">D49</strain>
    </source>
</reference>
<evidence type="ECO:0000313" key="4">
    <source>
        <dbReference type="Proteomes" id="UP000717328"/>
    </source>
</evidence>
<protein>
    <recommendedName>
        <fullName evidence="2">3'-5' exonuclease domain-containing protein</fullName>
    </recommendedName>
</protein>
<dbReference type="GO" id="GO:0006139">
    <property type="term" value="P:nucleobase-containing compound metabolic process"/>
    <property type="evidence" value="ECO:0007669"/>
    <property type="project" value="InterPro"/>
</dbReference>
<dbReference type="AlphaFoldDB" id="A0A9P7GTK5"/>
<dbReference type="PANTHER" id="PTHR43040:SF1">
    <property type="entry name" value="RIBONUCLEASE D"/>
    <property type="match status" value="1"/>
</dbReference>
<evidence type="ECO:0000259" key="2">
    <source>
        <dbReference type="Pfam" id="PF01612"/>
    </source>
</evidence>
<name>A0A9P7GTK5_9AGAR</name>
<dbReference type="GO" id="GO:0003676">
    <property type="term" value="F:nucleic acid binding"/>
    <property type="evidence" value="ECO:0007669"/>
    <property type="project" value="InterPro"/>
</dbReference>
<accession>A0A9P7GTK5</accession>
<organism evidence="3 4">
    <name type="scientific">Sphagnurus paluster</name>
    <dbReference type="NCBI Taxonomy" id="117069"/>
    <lineage>
        <taxon>Eukaryota</taxon>
        <taxon>Fungi</taxon>
        <taxon>Dikarya</taxon>
        <taxon>Basidiomycota</taxon>
        <taxon>Agaricomycotina</taxon>
        <taxon>Agaricomycetes</taxon>
        <taxon>Agaricomycetidae</taxon>
        <taxon>Agaricales</taxon>
        <taxon>Tricholomatineae</taxon>
        <taxon>Lyophyllaceae</taxon>
        <taxon>Sphagnurus</taxon>
    </lineage>
</organism>
<feature type="region of interest" description="Disordered" evidence="1">
    <location>
        <begin position="1"/>
        <end position="20"/>
    </location>
</feature>
<dbReference type="PANTHER" id="PTHR43040">
    <property type="entry name" value="RIBONUCLEASE D"/>
    <property type="match status" value="1"/>
</dbReference>
<proteinExistence type="predicted"/>
<dbReference type="InterPro" id="IPR002562">
    <property type="entry name" value="3'-5'_exonuclease_dom"/>
</dbReference>
<dbReference type="SUPFAM" id="SSF53098">
    <property type="entry name" value="Ribonuclease H-like"/>
    <property type="match status" value="1"/>
</dbReference>